<dbReference type="PROSITE" id="PS00061">
    <property type="entry name" value="ADH_SHORT"/>
    <property type="match status" value="1"/>
</dbReference>
<dbReference type="Proteomes" id="UP000287447">
    <property type="component" value="Unassembled WGS sequence"/>
</dbReference>
<dbReference type="InterPro" id="IPR002347">
    <property type="entry name" value="SDR_fam"/>
</dbReference>
<dbReference type="RefSeq" id="WP_127768188.1">
    <property type="nucleotide sequence ID" value="NZ_SADE01000004.1"/>
</dbReference>
<evidence type="ECO:0000313" key="5">
    <source>
        <dbReference type="Proteomes" id="UP000287447"/>
    </source>
</evidence>
<gene>
    <name evidence="4" type="ORF">EOI86_23905</name>
</gene>
<dbReference type="PRINTS" id="PR00080">
    <property type="entry name" value="SDRFAMILY"/>
</dbReference>
<dbReference type="SUPFAM" id="SSF51735">
    <property type="entry name" value="NAD(P)-binding Rossmann-fold domains"/>
    <property type="match status" value="1"/>
</dbReference>
<accession>A0A3S2VMZ6</accession>
<dbReference type="PANTHER" id="PTHR42760">
    <property type="entry name" value="SHORT-CHAIN DEHYDROGENASES/REDUCTASES FAMILY MEMBER"/>
    <property type="match status" value="1"/>
</dbReference>
<dbReference type="FunFam" id="3.40.50.720:FF:000084">
    <property type="entry name" value="Short-chain dehydrogenase reductase"/>
    <property type="match status" value="1"/>
</dbReference>
<evidence type="ECO:0000256" key="2">
    <source>
        <dbReference type="ARBA" id="ARBA00023002"/>
    </source>
</evidence>
<evidence type="ECO:0000256" key="1">
    <source>
        <dbReference type="ARBA" id="ARBA00006484"/>
    </source>
</evidence>
<sequence length="266" mass="28096">MDNWLPDFRLDGKAILVTGASRGLGLAMAQAMAASGATVVLNGRDEKNLEEACKAFAEAGLSADIAPFDVLDMDAAEDALAEIGKRHGGLYGLINNAGHQHRSPLEEFSDDAFQELIAVHLTSAFQLSKRAAKMMLDTEILDESKPVDRGRIINICSVLSSHGRPTVPAYAAAKTGLVGLIRGLAADLGPRGVNVNGIAPGYFLTEINKPLLADKAFTAWVENRTPMGRWADPRELGGAAVYLMSPAASFVNGHVLSVDGGMTAVL</sequence>
<comment type="similarity">
    <text evidence="1">Belongs to the short-chain dehydrogenases/reductases (SDR) family.</text>
</comment>
<dbReference type="SMART" id="SM00822">
    <property type="entry name" value="PKS_KR"/>
    <property type="match status" value="1"/>
</dbReference>
<dbReference type="AlphaFoldDB" id="A0A3S2VMZ6"/>
<protein>
    <submittedName>
        <fullName evidence="4">SDR family oxidoreductase</fullName>
    </submittedName>
</protein>
<proteinExistence type="inferred from homology"/>
<dbReference type="InterPro" id="IPR057326">
    <property type="entry name" value="KR_dom"/>
</dbReference>
<dbReference type="OrthoDB" id="286404at2"/>
<dbReference type="PANTHER" id="PTHR42760:SF5">
    <property type="entry name" value="2-DEHYDRO-3-DEOXY-D-GLUCONATE 5-DEHYDROGENASE"/>
    <property type="match status" value="1"/>
</dbReference>
<keyword evidence="2" id="KW-0560">Oxidoreductase</keyword>
<dbReference type="InterPro" id="IPR036291">
    <property type="entry name" value="NAD(P)-bd_dom_sf"/>
</dbReference>
<dbReference type="Gene3D" id="3.40.50.720">
    <property type="entry name" value="NAD(P)-binding Rossmann-like Domain"/>
    <property type="match status" value="1"/>
</dbReference>
<feature type="domain" description="Ketoreductase" evidence="3">
    <location>
        <begin position="13"/>
        <end position="201"/>
    </location>
</feature>
<evidence type="ECO:0000313" key="4">
    <source>
        <dbReference type="EMBL" id="RVU34158.1"/>
    </source>
</evidence>
<name>A0A3S2VMZ6_9PROT</name>
<comment type="caution">
    <text evidence="4">The sequence shown here is derived from an EMBL/GenBank/DDBJ whole genome shotgun (WGS) entry which is preliminary data.</text>
</comment>
<dbReference type="GO" id="GO:0016616">
    <property type="term" value="F:oxidoreductase activity, acting on the CH-OH group of donors, NAD or NADP as acceptor"/>
    <property type="evidence" value="ECO:0007669"/>
    <property type="project" value="UniProtKB-ARBA"/>
</dbReference>
<dbReference type="Pfam" id="PF13561">
    <property type="entry name" value="adh_short_C2"/>
    <property type="match status" value="1"/>
</dbReference>
<keyword evidence="5" id="KW-1185">Reference proteome</keyword>
<reference evidence="5" key="1">
    <citation type="submission" date="2019-01" db="EMBL/GenBank/DDBJ databases">
        <title>Gri0909 isolated from a small marine red alga.</title>
        <authorList>
            <person name="Kim J."/>
            <person name="Jeong S.E."/>
            <person name="Jeon C.O."/>
        </authorList>
    </citation>
    <scope>NUCLEOTIDE SEQUENCE [LARGE SCALE GENOMIC DNA]</scope>
    <source>
        <strain evidence="5">Gri0909</strain>
    </source>
</reference>
<dbReference type="InterPro" id="IPR020904">
    <property type="entry name" value="Sc_DH/Rdtase_CS"/>
</dbReference>
<evidence type="ECO:0000259" key="3">
    <source>
        <dbReference type="SMART" id="SM00822"/>
    </source>
</evidence>
<dbReference type="PRINTS" id="PR00081">
    <property type="entry name" value="GDHRDH"/>
</dbReference>
<organism evidence="4 5">
    <name type="scientific">Hwanghaeella grinnelliae</name>
    <dbReference type="NCBI Taxonomy" id="2500179"/>
    <lineage>
        <taxon>Bacteria</taxon>
        <taxon>Pseudomonadati</taxon>
        <taxon>Pseudomonadota</taxon>
        <taxon>Alphaproteobacteria</taxon>
        <taxon>Rhodospirillales</taxon>
        <taxon>Rhodospirillaceae</taxon>
        <taxon>Hwanghaeella</taxon>
    </lineage>
</organism>
<dbReference type="EMBL" id="SADE01000004">
    <property type="protein sequence ID" value="RVU34158.1"/>
    <property type="molecule type" value="Genomic_DNA"/>
</dbReference>